<dbReference type="AlphaFoldDB" id="A0A1J1IP00"/>
<organism evidence="2 3">
    <name type="scientific">Clunio marinus</name>
    <dbReference type="NCBI Taxonomy" id="568069"/>
    <lineage>
        <taxon>Eukaryota</taxon>
        <taxon>Metazoa</taxon>
        <taxon>Ecdysozoa</taxon>
        <taxon>Arthropoda</taxon>
        <taxon>Hexapoda</taxon>
        <taxon>Insecta</taxon>
        <taxon>Pterygota</taxon>
        <taxon>Neoptera</taxon>
        <taxon>Endopterygota</taxon>
        <taxon>Diptera</taxon>
        <taxon>Nematocera</taxon>
        <taxon>Chironomoidea</taxon>
        <taxon>Chironomidae</taxon>
        <taxon>Clunio</taxon>
    </lineage>
</organism>
<gene>
    <name evidence="2" type="ORF">CLUMA_CG014851</name>
</gene>
<proteinExistence type="predicted"/>
<reference evidence="2 3" key="1">
    <citation type="submission" date="2015-04" db="EMBL/GenBank/DDBJ databases">
        <authorList>
            <person name="Syromyatnikov M.Y."/>
            <person name="Popov V.N."/>
        </authorList>
    </citation>
    <scope>NUCLEOTIDE SEQUENCE [LARGE SCALE GENOMIC DNA]</scope>
</reference>
<feature type="domain" description="LITAF" evidence="1">
    <location>
        <begin position="60"/>
        <end position="91"/>
    </location>
</feature>
<name>A0A1J1IP00_9DIPT</name>
<dbReference type="Proteomes" id="UP000183832">
    <property type="component" value="Unassembled WGS sequence"/>
</dbReference>
<evidence type="ECO:0000313" key="3">
    <source>
        <dbReference type="Proteomes" id="UP000183832"/>
    </source>
</evidence>
<dbReference type="InterPro" id="IPR006629">
    <property type="entry name" value="LITAF"/>
</dbReference>
<dbReference type="EMBL" id="CVRI01000055">
    <property type="protein sequence ID" value="CRL01284.1"/>
    <property type="molecule type" value="Genomic_DNA"/>
</dbReference>
<evidence type="ECO:0000313" key="2">
    <source>
        <dbReference type="EMBL" id="CRL01284.1"/>
    </source>
</evidence>
<sequence>MRAEMTVQSDADYRRDFNVKPYGNNFIDAEMTIQSAVANRRDMKAEGSSTSQLIKVGPVSTKLQCPECKCIIKTKTQTEVSMQTHVIAAMLLP</sequence>
<protein>
    <submittedName>
        <fullName evidence="2">CLUMA_CG014851, isoform A</fullName>
    </submittedName>
</protein>
<keyword evidence="3" id="KW-1185">Reference proteome</keyword>
<dbReference type="Pfam" id="PF10601">
    <property type="entry name" value="zf-LITAF-like"/>
    <property type="match status" value="1"/>
</dbReference>
<evidence type="ECO:0000259" key="1">
    <source>
        <dbReference type="Pfam" id="PF10601"/>
    </source>
</evidence>
<accession>A0A1J1IP00</accession>